<keyword evidence="8 9" id="KW-0472">Membrane</keyword>
<dbReference type="Proteomes" id="UP000824596">
    <property type="component" value="Unassembled WGS sequence"/>
</dbReference>
<reference evidence="12" key="1">
    <citation type="submission" date="2021-09" db="EMBL/GenBank/DDBJ databases">
        <title>A high-quality genome of the endoparasitic fungus Hirsutella rhossiliensis with a comparison of Hirsutella genomes reveals transposable elements contributing to genome size variation.</title>
        <authorList>
            <person name="Lin R."/>
            <person name="Jiao Y."/>
            <person name="Sun X."/>
            <person name="Ling J."/>
            <person name="Xie B."/>
            <person name="Cheng X."/>
        </authorList>
    </citation>
    <scope>NUCLEOTIDE SEQUENCE</scope>
    <source>
        <strain evidence="12">HR02</strain>
    </source>
</reference>
<keyword evidence="3 10" id="KW-0813">Transport</keyword>
<feature type="repeat" description="Solcar" evidence="9">
    <location>
        <begin position="199"/>
        <end position="307"/>
    </location>
</feature>
<protein>
    <submittedName>
        <fullName evidence="12">Mitochondrial carrier protein</fullName>
    </submittedName>
</protein>
<dbReference type="PANTHER" id="PTHR45667">
    <property type="entry name" value="S-ADENOSYLMETHIONINE MITOCHONDRIAL CARRIER PROTEIN"/>
    <property type="match status" value="1"/>
</dbReference>
<evidence type="ECO:0000256" key="8">
    <source>
        <dbReference type="ARBA" id="ARBA00023136"/>
    </source>
</evidence>
<dbReference type="SUPFAM" id="SSF103506">
    <property type="entry name" value="Mitochondrial carrier"/>
    <property type="match status" value="1"/>
</dbReference>
<dbReference type="PROSITE" id="PS50920">
    <property type="entry name" value="SOLCAR"/>
    <property type="match status" value="2"/>
</dbReference>
<evidence type="ECO:0000256" key="4">
    <source>
        <dbReference type="ARBA" id="ARBA00022692"/>
    </source>
</evidence>
<keyword evidence="5" id="KW-0677">Repeat</keyword>
<keyword evidence="6" id="KW-0496">Mitochondrion</keyword>
<evidence type="ECO:0000256" key="9">
    <source>
        <dbReference type="PROSITE-ProRule" id="PRU00282"/>
    </source>
</evidence>
<evidence type="ECO:0000313" key="12">
    <source>
        <dbReference type="EMBL" id="KAH0968575.1"/>
    </source>
</evidence>
<evidence type="ECO:0000256" key="10">
    <source>
        <dbReference type="RuleBase" id="RU000488"/>
    </source>
</evidence>
<dbReference type="Pfam" id="PF00153">
    <property type="entry name" value="Mito_carr"/>
    <property type="match status" value="3"/>
</dbReference>
<dbReference type="AlphaFoldDB" id="A0A9P8N839"/>
<keyword evidence="7 11" id="KW-1133">Transmembrane helix</keyword>
<sequence>MSVGNGAGVSLAGGVAAVIGEVVVHPMDTVITRMQSSVYRSQYKNLDGSLKRALFSGLYQGFGPTLIASVPSSAAFFVAYEASRSAFARARAAGHVSGVPQPVLDAASSAGAELVACAIANPAEVLKQNAQVVPQARQASSPTAEILRRFCRRPSRLWAGYSALVASQLPSICLTFSLYETFKAALLERLRWQADDVARQMAASALSAALAGGCSSWLFVPIDVVKTRMRLAAGGELQAARPLLKKTSRGLAASSPPPMSKGAWAVAADVLRTEGVPGLFRGSILTCVAAFVGTGLYIGCYEGGKILFNELCRGQAPHGLSSRR</sequence>
<dbReference type="GO" id="GO:0016020">
    <property type="term" value="C:membrane"/>
    <property type="evidence" value="ECO:0007669"/>
    <property type="project" value="UniProtKB-SubCell"/>
</dbReference>
<keyword evidence="4 9" id="KW-0812">Transmembrane</keyword>
<proteinExistence type="inferred from homology"/>
<name>A0A9P8N839_9HYPO</name>
<evidence type="ECO:0000256" key="5">
    <source>
        <dbReference type="ARBA" id="ARBA00022737"/>
    </source>
</evidence>
<keyword evidence="13" id="KW-1185">Reference proteome</keyword>
<accession>A0A9P8N839</accession>
<feature type="transmembrane region" description="Helical" evidence="11">
    <location>
        <begin position="158"/>
        <end position="179"/>
    </location>
</feature>
<evidence type="ECO:0000256" key="3">
    <source>
        <dbReference type="ARBA" id="ARBA00022448"/>
    </source>
</evidence>
<feature type="transmembrane region" description="Helical" evidence="11">
    <location>
        <begin position="199"/>
        <end position="220"/>
    </location>
</feature>
<dbReference type="InterPro" id="IPR023395">
    <property type="entry name" value="MCP_dom_sf"/>
</dbReference>
<feature type="repeat" description="Solcar" evidence="9">
    <location>
        <begin position="4"/>
        <end position="86"/>
    </location>
</feature>
<keyword evidence="6" id="KW-0999">Mitochondrion inner membrane</keyword>
<comment type="caution">
    <text evidence="12">The sequence shown here is derived from an EMBL/GenBank/DDBJ whole genome shotgun (WGS) entry which is preliminary data.</text>
</comment>
<comment type="similarity">
    <text evidence="2 10">Belongs to the mitochondrial carrier (TC 2.A.29) family.</text>
</comment>
<dbReference type="InterPro" id="IPR018108">
    <property type="entry name" value="MCP_transmembrane"/>
</dbReference>
<dbReference type="OrthoDB" id="250329at2759"/>
<dbReference type="GeneID" id="68350346"/>
<comment type="subcellular location">
    <subcellularLocation>
        <location evidence="1">Membrane</location>
        <topology evidence="1">Multi-pass membrane protein</topology>
    </subcellularLocation>
</comment>
<organism evidence="12 13">
    <name type="scientific">Hirsutella rhossiliensis</name>
    <dbReference type="NCBI Taxonomy" id="111463"/>
    <lineage>
        <taxon>Eukaryota</taxon>
        <taxon>Fungi</taxon>
        <taxon>Dikarya</taxon>
        <taxon>Ascomycota</taxon>
        <taxon>Pezizomycotina</taxon>
        <taxon>Sordariomycetes</taxon>
        <taxon>Hypocreomycetidae</taxon>
        <taxon>Hypocreales</taxon>
        <taxon>Ophiocordycipitaceae</taxon>
        <taxon>Hirsutella</taxon>
    </lineage>
</organism>
<dbReference type="RefSeq" id="XP_044726088.1">
    <property type="nucleotide sequence ID" value="XM_044859688.1"/>
</dbReference>
<evidence type="ECO:0000256" key="2">
    <source>
        <dbReference type="ARBA" id="ARBA00006375"/>
    </source>
</evidence>
<evidence type="ECO:0000256" key="7">
    <source>
        <dbReference type="ARBA" id="ARBA00022989"/>
    </source>
</evidence>
<feature type="transmembrane region" description="Helical" evidence="11">
    <location>
        <begin position="6"/>
        <end position="24"/>
    </location>
</feature>
<evidence type="ECO:0000256" key="6">
    <source>
        <dbReference type="ARBA" id="ARBA00022792"/>
    </source>
</evidence>
<evidence type="ECO:0000313" key="13">
    <source>
        <dbReference type="Proteomes" id="UP000824596"/>
    </source>
</evidence>
<dbReference type="EMBL" id="JAIZPD010000001">
    <property type="protein sequence ID" value="KAH0968575.1"/>
    <property type="molecule type" value="Genomic_DNA"/>
</dbReference>
<evidence type="ECO:0000256" key="1">
    <source>
        <dbReference type="ARBA" id="ARBA00004141"/>
    </source>
</evidence>
<gene>
    <name evidence="12" type="ORF">HRG_01217</name>
</gene>
<evidence type="ECO:0000256" key="11">
    <source>
        <dbReference type="SAM" id="Phobius"/>
    </source>
</evidence>
<dbReference type="Gene3D" id="1.50.40.10">
    <property type="entry name" value="Mitochondrial carrier domain"/>
    <property type="match status" value="2"/>
</dbReference>